<proteinExistence type="predicted"/>
<dbReference type="EMBL" id="JANKHG010000018">
    <property type="protein sequence ID" value="MCR2747233.1"/>
    <property type="molecule type" value="Genomic_DNA"/>
</dbReference>
<evidence type="ECO:0000313" key="1">
    <source>
        <dbReference type="EMBL" id="MCR2747233.1"/>
    </source>
</evidence>
<accession>A0ABT1XIX3</accession>
<protein>
    <submittedName>
        <fullName evidence="1">Uncharacterized protein</fullName>
    </submittedName>
</protein>
<reference evidence="1" key="1">
    <citation type="submission" date="2022-07" db="EMBL/GenBank/DDBJ databases">
        <authorList>
            <person name="Xamxidin M."/>
        </authorList>
    </citation>
    <scope>NUCLEOTIDE SEQUENCE</scope>
    <source>
        <strain evidence="1">YS8-69</strain>
    </source>
</reference>
<dbReference type="Proteomes" id="UP001165267">
    <property type="component" value="Unassembled WGS sequence"/>
</dbReference>
<evidence type="ECO:0000313" key="2">
    <source>
        <dbReference type="Proteomes" id="UP001165267"/>
    </source>
</evidence>
<name>A0ABT1XIX3_9BURK</name>
<gene>
    <name evidence="1" type="ORF">NSP04_11290</name>
</gene>
<organism evidence="1 2">
    <name type="scientific">Limnobacter parvus</name>
    <dbReference type="NCBI Taxonomy" id="2939690"/>
    <lineage>
        <taxon>Bacteria</taxon>
        <taxon>Pseudomonadati</taxon>
        <taxon>Pseudomonadota</taxon>
        <taxon>Betaproteobacteria</taxon>
        <taxon>Burkholderiales</taxon>
        <taxon>Burkholderiaceae</taxon>
        <taxon>Limnobacter</taxon>
    </lineage>
</organism>
<dbReference type="RefSeq" id="WP_257512456.1">
    <property type="nucleotide sequence ID" value="NZ_JANKHG010000018.1"/>
</dbReference>
<keyword evidence="2" id="KW-1185">Reference proteome</keyword>
<sequence>MAQANGQVGAISAALQASEDEVRRLSGELGAAVDVTQAARIKADLDLEIQEMVMNAKALESFTDGVAKGNAAAGIR</sequence>
<comment type="caution">
    <text evidence="1">The sequence shown here is derived from an EMBL/GenBank/DDBJ whole genome shotgun (WGS) entry which is preliminary data.</text>
</comment>